<reference evidence="2 3" key="1">
    <citation type="submission" date="2016-10" db="EMBL/GenBank/DDBJ databases">
        <authorList>
            <person name="de Groot N.N."/>
        </authorList>
    </citation>
    <scope>NUCLEOTIDE SEQUENCE [LARGE SCALE GENOMIC DNA]</scope>
    <source>
        <strain evidence="2 3">DSM 46701</strain>
    </source>
</reference>
<feature type="transmembrane region" description="Helical" evidence="1">
    <location>
        <begin position="174"/>
        <end position="192"/>
    </location>
</feature>
<feature type="transmembrane region" description="Helical" evidence="1">
    <location>
        <begin position="56"/>
        <end position="82"/>
    </location>
</feature>
<dbReference type="STRING" id="1173111.SAMN05444955_12021"/>
<dbReference type="EMBL" id="FOCQ01000020">
    <property type="protein sequence ID" value="SEN73364.1"/>
    <property type="molecule type" value="Genomic_DNA"/>
</dbReference>
<evidence type="ECO:0000313" key="3">
    <source>
        <dbReference type="Proteomes" id="UP000199695"/>
    </source>
</evidence>
<keyword evidence="3" id="KW-1185">Reference proteome</keyword>
<feature type="transmembrane region" description="Helical" evidence="1">
    <location>
        <begin position="198"/>
        <end position="217"/>
    </location>
</feature>
<keyword evidence="1" id="KW-0812">Transmembrane</keyword>
<dbReference type="OrthoDB" id="2990722at2"/>
<dbReference type="Proteomes" id="UP000199695">
    <property type="component" value="Unassembled WGS sequence"/>
</dbReference>
<keyword evidence="1" id="KW-0472">Membrane</keyword>
<feature type="transmembrane region" description="Helical" evidence="1">
    <location>
        <begin position="89"/>
        <end position="110"/>
    </location>
</feature>
<gene>
    <name evidence="2" type="ORF">SAMN05444955_12021</name>
</gene>
<protein>
    <submittedName>
        <fullName evidence="2">Uncharacterized protein</fullName>
    </submittedName>
</protein>
<keyword evidence="1" id="KW-1133">Transmembrane helix</keyword>
<accession>A0A1H8IXP9</accession>
<organism evidence="2 3">
    <name type="scientific">Lihuaxuella thermophila</name>
    <dbReference type="NCBI Taxonomy" id="1173111"/>
    <lineage>
        <taxon>Bacteria</taxon>
        <taxon>Bacillati</taxon>
        <taxon>Bacillota</taxon>
        <taxon>Bacilli</taxon>
        <taxon>Bacillales</taxon>
        <taxon>Thermoactinomycetaceae</taxon>
        <taxon>Lihuaxuella</taxon>
    </lineage>
</organism>
<feature type="transmembrane region" description="Helical" evidence="1">
    <location>
        <begin position="140"/>
        <end position="162"/>
    </location>
</feature>
<name>A0A1H8IXP9_9BACL</name>
<dbReference type="AlphaFoldDB" id="A0A1H8IXP9"/>
<dbReference type="RefSeq" id="WP_089972726.1">
    <property type="nucleotide sequence ID" value="NZ_FOCQ01000020.1"/>
</dbReference>
<sequence>MELHATGVRKGWFSWIFRGSAFLHFAASVFMLFVLVQSAGGTVPVRSAYISQNETLVIVSWVMSTLAVLSLIGTFTILTFALDKTYRLILQWAWMISVIGGSAVVVNHFIQMTVIPALSELFLVMPSIRLAQHMVEWDQLLSQLVGIFSLSCFAISGLIYTGVMFRTRDFSSKLSWWSFFVWTILLLGTIAYRWIHGIVPVVLGVVIFIYIPWLWYVGEQVKPQLSQ</sequence>
<proteinExistence type="predicted"/>
<evidence type="ECO:0000313" key="2">
    <source>
        <dbReference type="EMBL" id="SEN73364.1"/>
    </source>
</evidence>
<evidence type="ECO:0000256" key="1">
    <source>
        <dbReference type="SAM" id="Phobius"/>
    </source>
</evidence>
<feature type="transmembrane region" description="Helical" evidence="1">
    <location>
        <begin position="12"/>
        <end position="36"/>
    </location>
</feature>